<keyword evidence="2" id="KW-1185">Reference proteome</keyword>
<dbReference type="Proteomes" id="UP000008068">
    <property type="component" value="Unassembled WGS sequence"/>
</dbReference>
<accession>G0PNT3</accession>
<protein>
    <submittedName>
        <fullName evidence="1">Uncharacterized protein</fullName>
    </submittedName>
</protein>
<dbReference type="EMBL" id="GL382310">
    <property type="protein sequence ID" value="EGT44637.1"/>
    <property type="molecule type" value="Genomic_DNA"/>
</dbReference>
<dbReference type="AlphaFoldDB" id="G0PNT3"/>
<dbReference type="InParanoid" id="G0PNT3"/>
<sequence>MAKELKYEDAYLNFLPNGVRMQVLTELGPSVHFPKTVSDYFLEEEKAPIAEEIKRLQDEILFYLENKWKSSQRIKELPVFFHLTVKTIQQRAEEEDVTEEEKLMAQTINRKMQKILEDAFPRKVYGGLVEDCVYAHNLDI</sequence>
<evidence type="ECO:0000313" key="1">
    <source>
        <dbReference type="EMBL" id="EGT44637.1"/>
    </source>
</evidence>
<reference evidence="2" key="1">
    <citation type="submission" date="2011-07" db="EMBL/GenBank/DDBJ databases">
        <authorList>
            <consortium name="Caenorhabditis brenneri Sequencing and Analysis Consortium"/>
            <person name="Wilson R.K."/>
        </authorList>
    </citation>
    <scope>NUCLEOTIDE SEQUENCE [LARGE SCALE GENOMIC DNA]</scope>
    <source>
        <strain evidence="2">PB2801</strain>
    </source>
</reference>
<dbReference type="HOGENOM" id="CLU_2051712_0_0_1"/>
<evidence type="ECO:0000313" key="2">
    <source>
        <dbReference type="Proteomes" id="UP000008068"/>
    </source>
</evidence>
<gene>
    <name evidence="1" type="ORF">CAEBREN_13206</name>
</gene>
<dbReference type="PANTHER" id="PTHR39374">
    <property type="entry name" value="PROTEIN CBG12861"/>
    <property type="match status" value="1"/>
</dbReference>
<dbReference type="PANTHER" id="PTHR39374:SF1">
    <property type="entry name" value="NR LBD DOMAIN-CONTAINING PROTEIN"/>
    <property type="match status" value="1"/>
</dbReference>
<proteinExistence type="predicted"/>
<name>G0PNT3_CAEBE</name>
<organism evidence="2">
    <name type="scientific">Caenorhabditis brenneri</name>
    <name type="common">Nematode worm</name>
    <dbReference type="NCBI Taxonomy" id="135651"/>
    <lineage>
        <taxon>Eukaryota</taxon>
        <taxon>Metazoa</taxon>
        <taxon>Ecdysozoa</taxon>
        <taxon>Nematoda</taxon>
        <taxon>Chromadorea</taxon>
        <taxon>Rhabditida</taxon>
        <taxon>Rhabditina</taxon>
        <taxon>Rhabditomorpha</taxon>
        <taxon>Rhabditoidea</taxon>
        <taxon>Rhabditidae</taxon>
        <taxon>Peloderinae</taxon>
        <taxon>Caenorhabditis</taxon>
    </lineage>
</organism>